<feature type="transmembrane region" description="Helical" evidence="1">
    <location>
        <begin position="103"/>
        <end position="121"/>
    </location>
</feature>
<dbReference type="VEuPathDB" id="VectorBase:GPPI024813"/>
<keyword evidence="1" id="KW-0472">Membrane</keyword>
<evidence type="ECO:0000313" key="3">
    <source>
        <dbReference type="Proteomes" id="UP000092460"/>
    </source>
</evidence>
<name>A0A1B0BBG8_9MUSC</name>
<proteinExistence type="predicted"/>
<keyword evidence="1" id="KW-1133">Transmembrane helix</keyword>
<reference evidence="2" key="2">
    <citation type="submission" date="2020-05" db="UniProtKB">
        <authorList>
            <consortium name="EnsemblMetazoa"/>
        </authorList>
    </citation>
    <scope>IDENTIFICATION</scope>
    <source>
        <strain evidence="2">IAEA</strain>
    </source>
</reference>
<keyword evidence="1" id="KW-0812">Transmembrane</keyword>
<dbReference type="EnsemblMetazoa" id="GPPI024813-RA">
    <property type="protein sequence ID" value="GPPI024813-PA"/>
    <property type="gene ID" value="GPPI024813"/>
</dbReference>
<protein>
    <submittedName>
        <fullName evidence="2">Uncharacterized protein</fullName>
    </submittedName>
</protein>
<dbReference type="EMBL" id="JXJN01011442">
    <property type="status" value="NOT_ANNOTATED_CDS"/>
    <property type="molecule type" value="Genomic_DNA"/>
</dbReference>
<reference evidence="3" key="1">
    <citation type="submission" date="2015-01" db="EMBL/GenBank/DDBJ databases">
        <authorList>
            <person name="Aksoy S."/>
            <person name="Warren W."/>
            <person name="Wilson R.K."/>
        </authorList>
    </citation>
    <scope>NUCLEOTIDE SEQUENCE [LARGE SCALE GENOMIC DNA]</scope>
    <source>
        <strain evidence="3">IAEA</strain>
    </source>
</reference>
<keyword evidence="3" id="KW-1185">Reference proteome</keyword>
<evidence type="ECO:0000313" key="2">
    <source>
        <dbReference type="EnsemblMetazoa" id="GPPI024813-PA"/>
    </source>
</evidence>
<dbReference type="AlphaFoldDB" id="A0A1B0BBG8"/>
<evidence type="ECO:0000256" key="1">
    <source>
        <dbReference type="SAM" id="Phobius"/>
    </source>
</evidence>
<organism evidence="2 3">
    <name type="scientific">Glossina palpalis gambiensis</name>
    <dbReference type="NCBI Taxonomy" id="67801"/>
    <lineage>
        <taxon>Eukaryota</taxon>
        <taxon>Metazoa</taxon>
        <taxon>Ecdysozoa</taxon>
        <taxon>Arthropoda</taxon>
        <taxon>Hexapoda</taxon>
        <taxon>Insecta</taxon>
        <taxon>Pterygota</taxon>
        <taxon>Neoptera</taxon>
        <taxon>Endopterygota</taxon>
        <taxon>Diptera</taxon>
        <taxon>Brachycera</taxon>
        <taxon>Muscomorpha</taxon>
        <taxon>Hippoboscoidea</taxon>
        <taxon>Glossinidae</taxon>
        <taxon>Glossina</taxon>
    </lineage>
</organism>
<dbReference type="Proteomes" id="UP000092460">
    <property type="component" value="Unassembled WGS sequence"/>
</dbReference>
<accession>A0A1B0BBG8</accession>
<sequence length="216" mass="24715">MLLWLKQGTIHDESSQIEHRIEYLFDFFRISLLEEREHFCAGLVFEYVLGTSQVIEKFVKPPYNLMSLDRAAFCVGCTISRFSGLQYDYVLENNINGVLSLKIVYVILMISSAQVLFVFTYKISIMRREQQHIQTIRFDLSSTFTSSTDRWQVDLSSIASLAGQARAKLQTVLPLKIDKKDSPNDYIPISPVSAPCTRMDNELSPILNSTGRRDVT</sequence>